<sequence length="43" mass="4848">MKKSSLLPTNLKLTQHSHRHSRSCSQLLPIMITTNLQIAGKAY</sequence>
<dbReference type="AlphaFoldDB" id="A0AAD5BUX9"/>
<keyword evidence="2" id="KW-1185">Reference proteome</keyword>
<reference evidence="1" key="1">
    <citation type="submission" date="2022-06" db="EMBL/GenBank/DDBJ databases">
        <title>Uncovering the hologenomic basis of an extraordinary plant invasion.</title>
        <authorList>
            <person name="Bieker V.C."/>
            <person name="Martin M.D."/>
            <person name="Gilbert T."/>
            <person name="Hodgins K."/>
            <person name="Battlay P."/>
            <person name="Petersen B."/>
            <person name="Wilson J."/>
        </authorList>
    </citation>
    <scope>NUCLEOTIDE SEQUENCE</scope>
    <source>
        <strain evidence="1">AA19_3_7</strain>
        <tissue evidence="1">Leaf</tissue>
    </source>
</reference>
<dbReference type="Proteomes" id="UP001206925">
    <property type="component" value="Unassembled WGS sequence"/>
</dbReference>
<accession>A0AAD5BUX9</accession>
<evidence type="ECO:0000313" key="2">
    <source>
        <dbReference type="Proteomes" id="UP001206925"/>
    </source>
</evidence>
<comment type="caution">
    <text evidence="1">The sequence shown here is derived from an EMBL/GenBank/DDBJ whole genome shotgun (WGS) entry which is preliminary data.</text>
</comment>
<proteinExistence type="predicted"/>
<gene>
    <name evidence="1" type="ORF">M8C21_033302</name>
</gene>
<dbReference type="EMBL" id="JAMZMK010010842">
    <property type="protein sequence ID" value="KAI7730096.1"/>
    <property type="molecule type" value="Genomic_DNA"/>
</dbReference>
<organism evidence="1 2">
    <name type="scientific">Ambrosia artemisiifolia</name>
    <name type="common">Common ragweed</name>
    <dbReference type="NCBI Taxonomy" id="4212"/>
    <lineage>
        <taxon>Eukaryota</taxon>
        <taxon>Viridiplantae</taxon>
        <taxon>Streptophyta</taxon>
        <taxon>Embryophyta</taxon>
        <taxon>Tracheophyta</taxon>
        <taxon>Spermatophyta</taxon>
        <taxon>Magnoliopsida</taxon>
        <taxon>eudicotyledons</taxon>
        <taxon>Gunneridae</taxon>
        <taxon>Pentapetalae</taxon>
        <taxon>asterids</taxon>
        <taxon>campanulids</taxon>
        <taxon>Asterales</taxon>
        <taxon>Asteraceae</taxon>
        <taxon>Asteroideae</taxon>
        <taxon>Heliantheae alliance</taxon>
        <taxon>Heliantheae</taxon>
        <taxon>Ambrosia</taxon>
    </lineage>
</organism>
<protein>
    <submittedName>
        <fullName evidence="1">Uncharacterized protein</fullName>
    </submittedName>
</protein>
<name>A0AAD5BUX9_AMBAR</name>
<evidence type="ECO:0000313" key="1">
    <source>
        <dbReference type="EMBL" id="KAI7730096.1"/>
    </source>
</evidence>